<accession>A0A2N9M0S0</accession>
<sequence length="84" mass="8999">MGREAEQSLSDTEKVCASTQAFCVLHKTSKWGSSGDSAIRGRSALHSGRLQRRCAGLETRTTAGQEAGATCFAGATRQQKSFYL</sequence>
<gene>
    <name evidence="1" type="ORF">SBA5_70108</name>
</gene>
<dbReference type="Proteomes" id="UP000239735">
    <property type="component" value="Unassembled WGS sequence"/>
</dbReference>
<evidence type="ECO:0000313" key="1">
    <source>
        <dbReference type="EMBL" id="SPE29018.1"/>
    </source>
</evidence>
<organism evidence="1 2">
    <name type="scientific">Candidatus Sulfuritelmatomonas gaucii</name>
    <dbReference type="NCBI Taxonomy" id="2043161"/>
    <lineage>
        <taxon>Bacteria</taxon>
        <taxon>Pseudomonadati</taxon>
        <taxon>Acidobacteriota</taxon>
        <taxon>Terriglobia</taxon>
        <taxon>Terriglobales</taxon>
        <taxon>Acidobacteriaceae</taxon>
        <taxon>Candidatus Sulfuritelmatomonas</taxon>
    </lineage>
</organism>
<protein>
    <submittedName>
        <fullName evidence="1">Uncharacterized protein</fullName>
    </submittedName>
</protein>
<proteinExistence type="predicted"/>
<dbReference type="AlphaFoldDB" id="A0A2N9M0S0"/>
<name>A0A2N9M0S0_9BACT</name>
<evidence type="ECO:0000313" key="2">
    <source>
        <dbReference type="Proteomes" id="UP000239735"/>
    </source>
</evidence>
<reference evidence="2" key="1">
    <citation type="submission" date="2018-02" db="EMBL/GenBank/DDBJ databases">
        <authorList>
            <person name="Hausmann B."/>
        </authorList>
    </citation>
    <scope>NUCLEOTIDE SEQUENCE [LARGE SCALE GENOMIC DNA]</scope>
    <source>
        <strain evidence="2">Peat soil MAG SbA5</strain>
    </source>
</reference>
<dbReference type="EMBL" id="OKRB01000130">
    <property type="protein sequence ID" value="SPE29018.1"/>
    <property type="molecule type" value="Genomic_DNA"/>
</dbReference>